<evidence type="ECO:0000256" key="2">
    <source>
        <dbReference type="ARBA" id="ARBA00022786"/>
    </source>
</evidence>
<reference evidence="9" key="1">
    <citation type="submission" date="2014-11" db="EMBL/GenBank/DDBJ databases">
        <authorList>
            <person name="Otto D Thomas"/>
            <person name="Naeem Raeece"/>
        </authorList>
    </citation>
    <scope>NUCLEOTIDE SEQUENCE</scope>
</reference>
<dbReference type="PROSITE" id="PS51048">
    <property type="entry name" value="SGS"/>
    <property type="match status" value="1"/>
</dbReference>
<dbReference type="InterPro" id="IPR007699">
    <property type="entry name" value="SGS_dom"/>
</dbReference>
<evidence type="ECO:0000259" key="7">
    <source>
        <dbReference type="PROSITE" id="PS51048"/>
    </source>
</evidence>
<evidence type="ECO:0000256" key="5">
    <source>
        <dbReference type="SAM" id="Coils"/>
    </source>
</evidence>
<keyword evidence="5" id="KW-0175">Coiled coil</keyword>
<dbReference type="AlphaFoldDB" id="A0A0G4FVV9"/>
<evidence type="ECO:0000256" key="4">
    <source>
        <dbReference type="ARBA" id="ARBA00025145"/>
    </source>
</evidence>
<name>A0A0G4FVV9_9ALVE</name>
<dbReference type="InterPro" id="IPR015120">
    <property type="entry name" value="Siah-Interact_N"/>
</dbReference>
<dbReference type="InterPro" id="IPR037893">
    <property type="entry name" value="CS_CacyBP"/>
</dbReference>
<dbReference type="Gene3D" id="2.60.40.790">
    <property type="match status" value="1"/>
</dbReference>
<sequence>MSSPFSTVESLKLDIDELEAFLKQSQRENVKLNLTRVIANLEMEEKILAQSSAAGPAGTAADPVTASTTTSTSSGAPADSAAISRPQAETEKGKRKAQGPYFLKAHALQSPYFMTEGPYFTTIKKFSWDQSGDKVKVYLDLPGVGALDPSCVSVEFADRSCELKVRNLEGRNFAFAVKKLGGQIDAKGSCHKVKKDSVVLHMKKSGMAFWTDLTEKGAFKTVEGAFKQAEYSGEKDSETEMDPSASLMKMMKELYDQGDDDMKRTIAKAWDESRQKGGRGFASMGTPEF</sequence>
<dbReference type="PhylomeDB" id="A0A0G4FVV9"/>
<dbReference type="GO" id="GO:0015631">
    <property type="term" value="F:tubulin binding"/>
    <property type="evidence" value="ECO:0007669"/>
    <property type="project" value="InterPro"/>
</dbReference>
<dbReference type="EMBL" id="CDMZ01000662">
    <property type="protein sequence ID" value="CEM18980.1"/>
    <property type="molecule type" value="Genomic_DNA"/>
</dbReference>
<dbReference type="Pfam" id="PF09032">
    <property type="entry name" value="Siah-Interact_N"/>
    <property type="match status" value="1"/>
</dbReference>
<dbReference type="GO" id="GO:0044548">
    <property type="term" value="F:S100 protein binding"/>
    <property type="evidence" value="ECO:0007669"/>
    <property type="project" value="InterPro"/>
</dbReference>
<evidence type="ECO:0000256" key="3">
    <source>
        <dbReference type="ARBA" id="ARBA00022990"/>
    </source>
</evidence>
<proteinExistence type="predicted"/>
<dbReference type="PANTHER" id="PTHR13164">
    <property type="entry name" value="CALICYLIN BINDING PROTEIN"/>
    <property type="match status" value="1"/>
</dbReference>
<dbReference type="InterPro" id="IPR052289">
    <property type="entry name" value="Calcyclin-binding_UBL-bridge"/>
</dbReference>
<feature type="coiled-coil region" evidence="5">
    <location>
        <begin position="8"/>
        <end position="35"/>
    </location>
</feature>
<gene>
    <name evidence="9" type="ORF">Cvel_488</name>
</gene>
<evidence type="ECO:0000259" key="8">
    <source>
        <dbReference type="PROSITE" id="PS51203"/>
    </source>
</evidence>
<dbReference type="PROSITE" id="PS51203">
    <property type="entry name" value="CS"/>
    <property type="match status" value="1"/>
</dbReference>
<dbReference type="InterPro" id="IPR008978">
    <property type="entry name" value="HSP20-like_chaperone"/>
</dbReference>
<feature type="region of interest" description="Disordered" evidence="6">
    <location>
        <begin position="51"/>
        <end position="97"/>
    </location>
</feature>
<dbReference type="CDD" id="cd06468">
    <property type="entry name" value="p23_CacyBP"/>
    <property type="match status" value="1"/>
</dbReference>
<dbReference type="PANTHER" id="PTHR13164:SF3">
    <property type="entry name" value="CALCYCLIN-BINDING PROTEIN"/>
    <property type="match status" value="1"/>
</dbReference>
<dbReference type="SUPFAM" id="SSF49764">
    <property type="entry name" value="HSP20-like chaperones"/>
    <property type="match status" value="1"/>
</dbReference>
<dbReference type="GO" id="GO:0005634">
    <property type="term" value="C:nucleus"/>
    <property type="evidence" value="ECO:0007669"/>
    <property type="project" value="TreeGrafter"/>
</dbReference>
<feature type="domain" description="SGS" evidence="7">
    <location>
        <begin position="199"/>
        <end position="289"/>
    </location>
</feature>
<organism evidence="9">
    <name type="scientific">Chromera velia CCMP2878</name>
    <dbReference type="NCBI Taxonomy" id="1169474"/>
    <lineage>
        <taxon>Eukaryota</taxon>
        <taxon>Sar</taxon>
        <taxon>Alveolata</taxon>
        <taxon>Colpodellida</taxon>
        <taxon>Chromeraceae</taxon>
        <taxon>Chromera</taxon>
    </lineage>
</organism>
<keyword evidence="3" id="KW-0007">Acetylation</keyword>
<keyword evidence="2" id="KW-0833">Ubl conjugation pathway</keyword>
<accession>A0A0G4FVV9</accession>
<evidence type="ECO:0000256" key="1">
    <source>
        <dbReference type="ARBA" id="ARBA00015702"/>
    </source>
</evidence>
<dbReference type="InterPro" id="IPR007052">
    <property type="entry name" value="CS_dom"/>
</dbReference>
<protein>
    <recommendedName>
        <fullName evidence="1">Calcyclin-binding protein</fullName>
    </recommendedName>
</protein>
<evidence type="ECO:0000256" key="6">
    <source>
        <dbReference type="SAM" id="MobiDB-lite"/>
    </source>
</evidence>
<dbReference type="VEuPathDB" id="CryptoDB:Cvel_488"/>
<dbReference type="GO" id="GO:0031625">
    <property type="term" value="F:ubiquitin protein ligase binding"/>
    <property type="evidence" value="ECO:0007669"/>
    <property type="project" value="InterPro"/>
</dbReference>
<feature type="domain" description="CS" evidence="8">
    <location>
        <begin position="121"/>
        <end position="214"/>
    </location>
</feature>
<feature type="compositionally biased region" description="Low complexity" evidence="6">
    <location>
        <begin position="59"/>
        <end position="82"/>
    </location>
</feature>
<dbReference type="Pfam" id="PF04969">
    <property type="entry name" value="CS"/>
    <property type="match status" value="1"/>
</dbReference>
<evidence type="ECO:0000313" key="9">
    <source>
        <dbReference type="EMBL" id="CEM18980.1"/>
    </source>
</evidence>
<comment type="function">
    <text evidence="4">May be involved in calcium-dependent ubiquitination and subsequent proteasomal degradation of target proteins. Probably serves as a molecular bridge in ubiquitin E3 complexes. Participates in the ubiquitin-mediated degradation of beta-catenin (CTNNB1).</text>
</comment>